<dbReference type="AlphaFoldDB" id="A0A7R8WA33"/>
<evidence type="ECO:0000313" key="1">
    <source>
        <dbReference type="EMBL" id="CAD7225096.1"/>
    </source>
</evidence>
<gene>
    <name evidence="1" type="ORF">CTOB1V02_LOCUS3043</name>
</gene>
<protein>
    <submittedName>
        <fullName evidence="1">Uncharacterized protein</fullName>
    </submittedName>
</protein>
<reference evidence="1" key="1">
    <citation type="submission" date="2020-11" db="EMBL/GenBank/DDBJ databases">
        <authorList>
            <person name="Tran Van P."/>
        </authorList>
    </citation>
    <scope>NUCLEOTIDE SEQUENCE</scope>
</reference>
<organism evidence="1">
    <name type="scientific">Cyprideis torosa</name>
    <dbReference type="NCBI Taxonomy" id="163714"/>
    <lineage>
        <taxon>Eukaryota</taxon>
        <taxon>Metazoa</taxon>
        <taxon>Ecdysozoa</taxon>
        <taxon>Arthropoda</taxon>
        <taxon>Crustacea</taxon>
        <taxon>Oligostraca</taxon>
        <taxon>Ostracoda</taxon>
        <taxon>Podocopa</taxon>
        <taxon>Podocopida</taxon>
        <taxon>Cytherocopina</taxon>
        <taxon>Cytheroidea</taxon>
        <taxon>Cytherideidae</taxon>
        <taxon>Cyprideis</taxon>
    </lineage>
</organism>
<sequence length="228" mass="26225">MRRNLFRDGEGEGDPLKRAFPFRASTCLLSRDEIPEAELLWLTQKNRISARRHASTSTEAYQHNWKKEIPRPQNIDCVLIVFQATMETFPVDDGFLWGHTYSSSAGILLALWWLQNAFRRYYQVHIVIAILCYVIGTITFYEMKHRNSVMASLGKCYFTALLGVWMFHAGDLLMHVDPFRANLLRTKQNLQLFYLSMSLILDALIVASVFVFLVAIVARSTKACAKKP</sequence>
<accession>A0A7R8WA33</accession>
<dbReference type="EMBL" id="OB660499">
    <property type="protein sequence ID" value="CAD7225096.1"/>
    <property type="molecule type" value="Genomic_DNA"/>
</dbReference>
<proteinExistence type="predicted"/>
<name>A0A7R8WA33_9CRUS</name>